<gene>
    <name evidence="8" type="ORF">HUK82_00565</name>
</gene>
<dbReference type="PANTHER" id="PTHR11961">
    <property type="entry name" value="CYTOCHROME C"/>
    <property type="match status" value="1"/>
</dbReference>
<keyword evidence="9" id="KW-1185">Reference proteome</keyword>
<dbReference type="PROSITE" id="PS51007">
    <property type="entry name" value="CYTC"/>
    <property type="match status" value="2"/>
</dbReference>
<dbReference type="SUPFAM" id="SSF46626">
    <property type="entry name" value="Cytochrome c"/>
    <property type="match status" value="2"/>
</dbReference>
<feature type="domain" description="Cytochrome c" evidence="7">
    <location>
        <begin position="64"/>
        <end position="166"/>
    </location>
</feature>
<evidence type="ECO:0000259" key="7">
    <source>
        <dbReference type="PROSITE" id="PS51007"/>
    </source>
</evidence>
<dbReference type="EMBL" id="JABXXR010000002">
    <property type="protein sequence ID" value="NVN39058.1"/>
    <property type="molecule type" value="Genomic_DNA"/>
</dbReference>
<dbReference type="Proteomes" id="UP000585665">
    <property type="component" value="Unassembled WGS sequence"/>
</dbReference>
<protein>
    <submittedName>
        <fullName evidence="8">C-type cytochrome</fullName>
    </submittedName>
</protein>
<dbReference type="InterPro" id="IPR036909">
    <property type="entry name" value="Cyt_c-like_dom_sf"/>
</dbReference>
<evidence type="ECO:0000256" key="3">
    <source>
        <dbReference type="ARBA" id="ARBA00022723"/>
    </source>
</evidence>
<evidence type="ECO:0000313" key="9">
    <source>
        <dbReference type="Proteomes" id="UP000585665"/>
    </source>
</evidence>
<evidence type="ECO:0000313" key="8">
    <source>
        <dbReference type="EMBL" id="NVN39058.1"/>
    </source>
</evidence>
<dbReference type="AlphaFoldDB" id="A0A850P530"/>
<evidence type="ECO:0000256" key="2">
    <source>
        <dbReference type="ARBA" id="ARBA00022617"/>
    </source>
</evidence>
<dbReference type="GO" id="GO:0009055">
    <property type="term" value="F:electron transfer activity"/>
    <property type="evidence" value="ECO:0007669"/>
    <property type="project" value="InterPro"/>
</dbReference>
<dbReference type="RefSeq" id="WP_176612083.1">
    <property type="nucleotide sequence ID" value="NZ_JABXXR010000002.1"/>
</dbReference>
<keyword evidence="4" id="KW-0249">Electron transport</keyword>
<dbReference type="PRINTS" id="PR00604">
    <property type="entry name" value="CYTCHRMECIAB"/>
</dbReference>
<accession>A0A850P530</accession>
<dbReference type="InterPro" id="IPR009056">
    <property type="entry name" value="Cyt_c-like_dom"/>
</dbReference>
<evidence type="ECO:0000256" key="1">
    <source>
        <dbReference type="ARBA" id="ARBA00022448"/>
    </source>
</evidence>
<evidence type="ECO:0000256" key="5">
    <source>
        <dbReference type="ARBA" id="ARBA00023004"/>
    </source>
</evidence>
<dbReference type="GO" id="GO:0046872">
    <property type="term" value="F:metal ion binding"/>
    <property type="evidence" value="ECO:0007669"/>
    <property type="project" value="UniProtKB-KW"/>
</dbReference>
<reference evidence="8 9" key="1">
    <citation type="submission" date="2020-06" db="EMBL/GenBank/DDBJ databases">
        <title>Description of novel acetic acid bacteria.</title>
        <authorList>
            <person name="Sombolestani A."/>
        </authorList>
    </citation>
    <scope>NUCLEOTIDE SEQUENCE [LARGE SCALE GENOMIC DNA]</scope>
    <source>
        <strain evidence="8 9">LMG 27010</strain>
    </source>
</reference>
<name>A0A850P530_9PROT</name>
<proteinExistence type="predicted"/>
<keyword evidence="1" id="KW-0813">Transport</keyword>
<keyword evidence="3 6" id="KW-0479">Metal-binding</keyword>
<sequence length="297" mass="30586">MTIRFLNRFAAAVVVAGGAFILSGVAANLMFPDSRPGKPAFPLPSDTAPSATKAPDVPVRAAHADRAHGEQLADALCSACHTLERGGASMVGPALWGVAGTHVADVPGYTFSAALTAHRNEVFDDQTLSTWLKSPSDYAPGTRMGFGGIDSDSDRADLIAFLDTLKDAPAAPASPVPPSPSPLAAEHVVAGDAAAGKATAQQMCAMCHSFDKDGPVMMGPPLYGVVGRAPASVAGFAYSDGIKTIGGVWSADRLDHWITDPRAMVAETRMAFPGVPSAADRANIVAFLATLHDRAAP</sequence>
<comment type="caution">
    <text evidence="8">The sequence shown here is derived from an EMBL/GenBank/DDBJ whole genome shotgun (WGS) entry which is preliminary data.</text>
</comment>
<dbReference type="GO" id="GO:0020037">
    <property type="term" value="F:heme binding"/>
    <property type="evidence" value="ECO:0007669"/>
    <property type="project" value="InterPro"/>
</dbReference>
<dbReference type="Gene3D" id="1.10.760.10">
    <property type="entry name" value="Cytochrome c-like domain"/>
    <property type="match status" value="2"/>
</dbReference>
<evidence type="ECO:0000256" key="4">
    <source>
        <dbReference type="ARBA" id="ARBA00022982"/>
    </source>
</evidence>
<keyword evidence="2 6" id="KW-0349">Heme</keyword>
<evidence type="ECO:0000256" key="6">
    <source>
        <dbReference type="PROSITE-ProRule" id="PRU00433"/>
    </source>
</evidence>
<dbReference type="InterPro" id="IPR002327">
    <property type="entry name" value="Cyt_c_1A/1B"/>
</dbReference>
<dbReference type="Pfam" id="PF00034">
    <property type="entry name" value="Cytochrom_C"/>
    <property type="match status" value="2"/>
</dbReference>
<organism evidence="8 9">
    <name type="scientific">Ameyamaea chiangmaiensis</name>
    <dbReference type="NCBI Taxonomy" id="442969"/>
    <lineage>
        <taxon>Bacteria</taxon>
        <taxon>Pseudomonadati</taxon>
        <taxon>Pseudomonadota</taxon>
        <taxon>Alphaproteobacteria</taxon>
        <taxon>Acetobacterales</taxon>
        <taxon>Acetobacteraceae</taxon>
        <taxon>Ameyamaea</taxon>
    </lineage>
</organism>
<feature type="domain" description="Cytochrome c" evidence="7">
    <location>
        <begin position="191"/>
        <end position="292"/>
    </location>
</feature>
<keyword evidence="5 6" id="KW-0408">Iron</keyword>